<dbReference type="InterPro" id="IPR013761">
    <property type="entry name" value="SAM/pointed_sf"/>
</dbReference>
<evidence type="ECO:0000256" key="1">
    <source>
        <dbReference type="SAM" id="MobiDB-lite"/>
    </source>
</evidence>
<dbReference type="Pfam" id="PF13676">
    <property type="entry name" value="TIR_2"/>
    <property type="match status" value="1"/>
</dbReference>
<evidence type="ECO:0000259" key="2">
    <source>
        <dbReference type="Pfam" id="PF13676"/>
    </source>
</evidence>
<keyword evidence="4" id="KW-1185">Reference proteome</keyword>
<feature type="region of interest" description="Disordered" evidence="1">
    <location>
        <begin position="725"/>
        <end position="765"/>
    </location>
</feature>
<proteinExistence type="predicted"/>
<dbReference type="PANTHER" id="PTHR46270:SF5">
    <property type="entry name" value="ADP-RIBOSYL CYCLASE_CYCLIC ADP-RIBOSE HYDROLASE"/>
    <property type="match status" value="1"/>
</dbReference>
<dbReference type="SUPFAM" id="SSF52200">
    <property type="entry name" value="Toll/Interleukin receptor TIR domain"/>
    <property type="match status" value="1"/>
</dbReference>
<dbReference type="InterPro" id="IPR011989">
    <property type="entry name" value="ARM-like"/>
</dbReference>
<dbReference type="InterPro" id="IPR016024">
    <property type="entry name" value="ARM-type_fold"/>
</dbReference>
<sequence length="849" mass="93332">MGSGSSNARSKSPPPVPRAIGQPAIRQPQITATRSPATGQSVTGKPANGKTSTGQPKTGKTATGQIAKGQTAPDSVPPAQPSQSASPSIRDVPANATGQLNKDSGGSEPATHGETSSDKPAQQLPPNETLDEPTDKPQATPAVDATPPEKDNSEIVSKCIKFMEVATRTGGQTIQCSPGDSAAFAQNTEPREALRSEFLKSLEQLRQTDTHTDDTSMESLLTVCNMSNITDPETADELVEKGYPALFVKIWKGVYHDDIYTSKALLRQYIVYNLLKQATISFTHVSRKLCAAMGSAEYGIVPLIAKEFQHPLMELSALNNMKSQALWDSSRETLKKAVNVLANIIRGDIDSKPVFREADVMPHLKALLECRFMIMRAKSLFCLVYLLNEDENEALNTTSSNIEFVIKILGKCLDEKSHYSRHYTFSAEVVVGGIVYLADNDANKVKLVKKGVTDLLIKMLKTDSVAEKRTAAQAVWKLAFHEDNKKLFKENTVLITVLKELHKNESDPKLLKACKTVLWMLDVIVENAESKSGGGNRPTTARSKARTTENSDKTSVGAPDKAEKNDHDNDKDMASSDGDDLDDLDDDMPHVMISYQWGVQQQMIRIKELLKAAGYNVWMDVDNMGGSTLESMAAAVEQSAVVLVCFTEKYKRSASCRTEAEYTYKLQKPIIPLRLQSDYDPDGWLGIMIGAKLYVDMSRPDNLEEDFSKLKQQLGERGRVAKEGLNNTLKSTLQDPLNTSGDQKGLATAQRGAPTRRNTNAKNPVNQDRHIDAKTVLTWTNDQVNAWLTKHGLAGLKNRFDGYSGQRLLGLKTISAEAPDFFYSELRKDLGFKSLLEIVSFKQALDEII</sequence>
<dbReference type="InterPro" id="IPR000157">
    <property type="entry name" value="TIR_dom"/>
</dbReference>
<accession>A0A913ZIK0</accession>
<protein>
    <recommendedName>
        <fullName evidence="2">TIR domain-containing protein</fullName>
    </recommendedName>
</protein>
<feature type="compositionally biased region" description="Polar residues" evidence="1">
    <location>
        <begin position="1"/>
        <end position="10"/>
    </location>
</feature>
<dbReference type="Gene3D" id="1.10.150.50">
    <property type="entry name" value="Transcription Factor, Ets-1"/>
    <property type="match status" value="1"/>
</dbReference>
<feature type="region of interest" description="Disordered" evidence="1">
    <location>
        <begin position="529"/>
        <end position="583"/>
    </location>
</feature>
<dbReference type="Gene3D" id="3.40.50.10140">
    <property type="entry name" value="Toll/interleukin-1 receptor homology (TIR) domain"/>
    <property type="match status" value="1"/>
</dbReference>
<name>A0A913ZIK0_PATMI</name>
<feature type="compositionally biased region" description="Basic and acidic residues" evidence="1">
    <location>
        <begin position="560"/>
        <end position="574"/>
    </location>
</feature>
<dbReference type="RefSeq" id="XP_038051204.1">
    <property type="nucleotide sequence ID" value="XM_038195276.1"/>
</dbReference>
<evidence type="ECO:0000313" key="4">
    <source>
        <dbReference type="Proteomes" id="UP000887568"/>
    </source>
</evidence>
<dbReference type="InterPro" id="IPR035897">
    <property type="entry name" value="Toll_tir_struct_dom_sf"/>
</dbReference>
<feature type="region of interest" description="Disordered" evidence="1">
    <location>
        <begin position="1"/>
        <end position="155"/>
    </location>
</feature>
<dbReference type="SUPFAM" id="SSF47769">
    <property type="entry name" value="SAM/Pointed domain"/>
    <property type="match status" value="1"/>
</dbReference>
<dbReference type="Proteomes" id="UP000887568">
    <property type="component" value="Unplaced"/>
</dbReference>
<dbReference type="OrthoDB" id="2148946at2759"/>
<dbReference type="EnsemblMetazoa" id="XM_038195276.1">
    <property type="protein sequence ID" value="XP_038051204.1"/>
    <property type="gene ID" value="LOC119724293"/>
</dbReference>
<dbReference type="AlphaFoldDB" id="A0A913ZIK0"/>
<feature type="compositionally biased region" description="Polar residues" evidence="1">
    <location>
        <begin position="756"/>
        <end position="765"/>
    </location>
</feature>
<evidence type="ECO:0000313" key="3">
    <source>
        <dbReference type="EnsemblMetazoa" id="XP_038051204.1"/>
    </source>
</evidence>
<organism evidence="3 4">
    <name type="scientific">Patiria miniata</name>
    <name type="common">Bat star</name>
    <name type="synonym">Asterina miniata</name>
    <dbReference type="NCBI Taxonomy" id="46514"/>
    <lineage>
        <taxon>Eukaryota</taxon>
        <taxon>Metazoa</taxon>
        <taxon>Echinodermata</taxon>
        <taxon>Eleutherozoa</taxon>
        <taxon>Asterozoa</taxon>
        <taxon>Asteroidea</taxon>
        <taxon>Valvatacea</taxon>
        <taxon>Valvatida</taxon>
        <taxon>Asterinidae</taxon>
        <taxon>Patiria</taxon>
    </lineage>
</organism>
<dbReference type="OMA" id="LECRFMI"/>
<dbReference type="GO" id="GO:0007165">
    <property type="term" value="P:signal transduction"/>
    <property type="evidence" value="ECO:0007669"/>
    <property type="project" value="InterPro"/>
</dbReference>
<feature type="compositionally biased region" description="Polar residues" evidence="1">
    <location>
        <begin position="725"/>
        <end position="742"/>
    </location>
</feature>
<feature type="compositionally biased region" description="Polar residues" evidence="1">
    <location>
        <begin position="28"/>
        <end position="64"/>
    </location>
</feature>
<dbReference type="PANTHER" id="PTHR46270">
    <property type="entry name" value="ARMADILLO-TYPE FOLD-RELATED"/>
    <property type="match status" value="1"/>
</dbReference>
<dbReference type="Gene3D" id="1.25.10.10">
    <property type="entry name" value="Leucine-rich Repeat Variant"/>
    <property type="match status" value="2"/>
</dbReference>
<dbReference type="SUPFAM" id="SSF48371">
    <property type="entry name" value="ARM repeat"/>
    <property type="match status" value="1"/>
</dbReference>
<dbReference type="GeneID" id="119724293"/>
<reference evidence="3" key="1">
    <citation type="submission" date="2022-11" db="UniProtKB">
        <authorList>
            <consortium name="EnsemblMetazoa"/>
        </authorList>
    </citation>
    <scope>IDENTIFICATION</scope>
</reference>
<feature type="domain" description="TIR" evidence="2">
    <location>
        <begin position="591"/>
        <end position="710"/>
    </location>
</feature>